<dbReference type="GeneID" id="25321860"/>
<protein>
    <recommendedName>
        <fullName evidence="3">Carboxylic ester hydrolase</fullName>
        <ecNumber evidence="3">3.1.1.-</ecNumber>
    </recommendedName>
</protein>
<feature type="chain" id="PRO_5005117059" description="Carboxylic ester hydrolase" evidence="3">
    <location>
        <begin position="19"/>
        <end position="550"/>
    </location>
</feature>
<dbReference type="InterPro" id="IPR019826">
    <property type="entry name" value="Carboxylesterase_B_AS"/>
</dbReference>
<dbReference type="EC" id="3.1.1.-" evidence="3"/>
<dbReference type="Gene3D" id="3.40.50.1820">
    <property type="entry name" value="alpha/beta hydrolase"/>
    <property type="match status" value="1"/>
</dbReference>
<dbReference type="PROSITE" id="PS00122">
    <property type="entry name" value="CARBOXYLESTERASE_B_1"/>
    <property type="match status" value="1"/>
</dbReference>
<dbReference type="ESTHER" id="talem-a0a0f4yfr4">
    <property type="family name" value="Fungal_carboxylesterase_lipase"/>
</dbReference>
<dbReference type="InterPro" id="IPR029058">
    <property type="entry name" value="AB_hydrolase_fold"/>
</dbReference>
<keyword evidence="2 3" id="KW-0378">Hydrolase</keyword>
<feature type="domain" description="Carboxylesterase type B" evidence="4">
    <location>
        <begin position="46"/>
        <end position="504"/>
    </location>
</feature>
<dbReference type="Proteomes" id="UP000053958">
    <property type="component" value="Unassembled WGS sequence"/>
</dbReference>
<dbReference type="Pfam" id="PF00135">
    <property type="entry name" value="COesterase"/>
    <property type="match status" value="1"/>
</dbReference>
<keyword evidence="3" id="KW-0732">Signal</keyword>
<evidence type="ECO:0000256" key="2">
    <source>
        <dbReference type="ARBA" id="ARBA00022801"/>
    </source>
</evidence>
<dbReference type="PROSITE" id="PS00941">
    <property type="entry name" value="CARBOXYLESTERASE_B_2"/>
    <property type="match status" value="1"/>
</dbReference>
<comment type="caution">
    <text evidence="5">The sequence shown here is derived from an EMBL/GenBank/DDBJ whole genome shotgun (WGS) entry which is preliminary data.</text>
</comment>
<dbReference type="STRING" id="1408163.A0A0F4YFR4"/>
<dbReference type="InterPro" id="IPR019819">
    <property type="entry name" value="Carboxylesterase_B_CS"/>
</dbReference>
<dbReference type="AlphaFoldDB" id="A0A0F4YFR4"/>
<sequence>MLAVAVALLAIFTPLIAPLWLPNPSNSSYIVDLGYQLNQGYMVSDTLVTFRNIRFAAAPLGPLRFNAPAPPPVNRTAVQNASDVICPQAYPKWLTTGAVSPFTTDDIPPIDPRTSEDCLFLDVLLPHGIWETRQTSRAPVLVWIPGGGFDVGWKDASGQGHGLVTRSQQFGSQGVILVSINYRLGLFGWMHGDGVTPNAGLLDQRFALEWVQKHIHLFGGDPNKVTILGESAGASSVEAHITAYGGAKGPSPFQGAVAQSPFWLPTYPSPNSHVEAILSFGNVSSLATLRKMSSADLQKLNALLVGNSRPFGTFTFGIVPDGDYVPDLPGKLFQQQRFDRNISVLTGHNRDEGSRFVPNSLVTDEASYEAYLKSLITPLAQNPAALKTITQELYPPVFDGSQGYTNQTERNNLTFADANVVCNARFMDQASFVTPTYAYEFSVPPAVHGADLSYTFYDFGQPPVEGVNTTVAELLQRYITRFAETGDPNGPGLPFFPPAKPKAEPTPGPGLTLTVQNLGSDFVGPMQDESGVEQLSGRCRFWQDAPYLLK</sequence>
<dbReference type="GO" id="GO:0016787">
    <property type="term" value="F:hydrolase activity"/>
    <property type="evidence" value="ECO:0007669"/>
    <property type="project" value="UniProtKB-KW"/>
</dbReference>
<dbReference type="InterPro" id="IPR002018">
    <property type="entry name" value="CarbesteraseB"/>
</dbReference>
<dbReference type="RefSeq" id="XP_013323070.1">
    <property type="nucleotide sequence ID" value="XM_013467616.1"/>
</dbReference>
<accession>A0A0F4YFR4</accession>
<keyword evidence="6" id="KW-1185">Reference proteome</keyword>
<dbReference type="InterPro" id="IPR050309">
    <property type="entry name" value="Type-B_Carboxylest/Lipase"/>
</dbReference>
<dbReference type="PANTHER" id="PTHR11559">
    <property type="entry name" value="CARBOXYLESTERASE"/>
    <property type="match status" value="1"/>
</dbReference>
<feature type="signal peptide" evidence="3">
    <location>
        <begin position="1"/>
        <end position="18"/>
    </location>
</feature>
<evidence type="ECO:0000313" key="5">
    <source>
        <dbReference type="EMBL" id="KKA16458.1"/>
    </source>
</evidence>
<evidence type="ECO:0000259" key="4">
    <source>
        <dbReference type="Pfam" id="PF00135"/>
    </source>
</evidence>
<evidence type="ECO:0000256" key="1">
    <source>
        <dbReference type="ARBA" id="ARBA00005964"/>
    </source>
</evidence>
<gene>
    <name evidence="5" type="ORF">T310_9946</name>
</gene>
<dbReference type="EMBL" id="LASV01000766">
    <property type="protein sequence ID" value="KKA16458.1"/>
    <property type="molecule type" value="Genomic_DNA"/>
</dbReference>
<evidence type="ECO:0000313" key="6">
    <source>
        <dbReference type="Proteomes" id="UP000053958"/>
    </source>
</evidence>
<comment type="similarity">
    <text evidence="1 3">Belongs to the type-B carboxylesterase/lipase family.</text>
</comment>
<dbReference type="OrthoDB" id="408631at2759"/>
<organism evidence="5 6">
    <name type="scientific">Rasamsonia emersonii (strain ATCC 16479 / CBS 393.64 / IMI 116815)</name>
    <dbReference type="NCBI Taxonomy" id="1408163"/>
    <lineage>
        <taxon>Eukaryota</taxon>
        <taxon>Fungi</taxon>
        <taxon>Dikarya</taxon>
        <taxon>Ascomycota</taxon>
        <taxon>Pezizomycotina</taxon>
        <taxon>Eurotiomycetes</taxon>
        <taxon>Eurotiomycetidae</taxon>
        <taxon>Eurotiales</taxon>
        <taxon>Trichocomaceae</taxon>
        <taxon>Rasamsonia</taxon>
    </lineage>
</organism>
<evidence type="ECO:0000256" key="3">
    <source>
        <dbReference type="RuleBase" id="RU361235"/>
    </source>
</evidence>
<proteinExistence type="inferred from homology"/>
<name>A0A0F4YFR4_RASE3</name>
<dbReference type="SUPFAM" id="SSF53474">
    <property type="entry name" value="alpha/beta-Hydrolases"/>
    <property type="match status" value="1"/>
</dbReference>
<reference evidence="5 6" key="1">
    <citation type="submission" date="2015-04" db="EMBL/GenBank/DDBJ databases">
        <authorList>
            <person name="Heijne W.H."/>
            <person name="Fedorova N.D."/>
            <person name="Nierman W.C."/>
            <person name="Vollebregt A.W."/>
            <person name="Zhao Z."/>
            <person name="Wu L."/>
            <person name="Kumar M."/>
            <person name="Stam H."/>
            <person name="van den Berg M.A."/>
            <person name="Pel H.J."/>
        </authorList>
    </citation>
    <scope>NUCLEOTIDE SEQUENCE [LARGE SCALE GENOMIC DNA]</scope>
    <source>
        <strain evidence="5 6">CBS 393.64</strain>
    </source>
</reference>